<evidence type="ECO:0000256" key="1">
    <source>
        <dbReference type="ARBA" id="ARBA00006987"/>
    </source>
</evidence>
<feature type="chain" id="PRO_5016872849" evidence="2">
    <location>
        <begin position="25"/>
        <end position="327"/>
    </location>
</feature>
<evidence type="ECO:0000313" key="3">
    <source>
        <dbReference type="EMBL" id="AXK80484.1"/>
    </source>
</evidence>
<dbReference type="Gene3D" id="3.40.190.10">
    <property type="entry name" value="Periplasmic binding protein-like II"/>
    <property type="match status" value="1"/>
</dbReference>
<keyword evidence="2" id="KW-0732">Signal</keyword>
<dbReference type="InterPro" id="IPR005064">
    <property type="entry name" value="BUG"/>
</dbReference>
<dbReference type="RefSeq" id="WP_115690178.1">
    <property type="nucleotide sequence ID" value="NZ_CP031417.1"/>
</dbReference>
<comment type="similarity">
    <text evidence="1">Belongs to the UPF0065 (bug) family.</text>
</comment>
<dbReference type="Proteomes" id="UP000254889">
    <property type="component" value="Chromosome"/>
</dbReference>
<dbReference type="PANTHER" id="PTHR42928">
    <property type="entry name" value="TRICARBOXYLATE-BINDING PROTEIN"/>
    <property type="match status" value="1"/>
</dbReference>
<dbReference type="PIRSF" id="PIRSF017082">
    <property type="entry name" value="YflP"/>
    <property type="match status" value="1"/>
</dbReference>
<dbReference type="Pfam" id="PF03401">
    <property type="entry name" value="TctC"/>
    <property type="match status" value="1"/>
</dbReference>
<name>A0A345ZU87_9HYPH</name>
<dbReference type="Gene3D" id="3.40.190.150">
    <property type="entry name" value="Bordetella uptake gene, domain 1"/>
    <property type="match status" value="1"/>
</dbReference>
<dbReference type="PANTHER" id="PTHR42928:SF5">
    <property type="entry name" value="BLR1237 PROTEIN"/>
    <property type="match status" value="1"/>
</dbReference>
<keyword evidence="4" id="KW-1185">Reference proteome</keyword>
<accession>A0A345ZU87</accession>
<organism evidence="3 4">
    <name type="scientific">Pseudolabrys taiwanensis</name>
    <dbReference type="NCBI Taxonomy" id="331696"/>
    <lineage>
        <taxon>Bacteria</taxon>
        <taxon>Pseudomonadati</taxon>
        <taxon>Pseudomonadota</taxon>
        <taxon>Alphaproteobacteria</taxon>
        <taxon>Hyphomicrobiales</taxon>
        <taxon>Xanthobacteraceae</taxon>
        <taxon>Pseudolabrys</taxon>
    </lineage>
</organism>
<proteinExistence type="inferred from homology"/>
<dbReference type="CDD" id="cd13578">
    <property type="entry name" value="PBP2_Bug27"/>
    <property type="match status" value="1"/>
</dbReference>
<evidence type="ECO:0000256" key="2">
    <source>
        <dbReference type="SAM" id="SignalP"/>
    </source>
</evidence>
<dbReference type="OrthoDB" id="7375033at2"/>
<evidence type="ECO:0000313" key="4">
    <source>
        <dbReference type="Proteomes" id="UP000254889"/>
    </source>
</evidence>
<dbReference type="AlphaFoldDB" id="A0A345ZU87"/>
<feature type="signal peptide" evidence="2">
    <location>
        <begin position="1"/>
        <end position="24"/>
    </location>
</feature>
<dbReference type="InterPro" id="IPR042100">
    <property type="entry name" value="Bug_dom1"/>
</dbReference>
<dbReference type="KEGG" id="ptaw:DW352_08135"/>
<gene>
    <name evidence="3" type="ORF">DW352_08135</name>
</gene>
<protein>
    <submittedName>
        <fullName evidence="3">Tripartite tricarboxylate transporter substrate binding protein</fullName>
    </submittedName>
</protein>
<dbReference type="EMBL" id="CP031417">
    <property type="protein sequence ID" value="AXK80484.1"/>
    <property type="molecule type" value="Genomic_DNA"/>
</dbReference>
<reference evidence="3 4" key="1">
    <citation type="submission" date="2018-07" db="EMBL/GenBank/DDBJ databases">
        <authorList>
            <person name="Quirk P.G."/>
            <person name="Krulwich T.A."/>
        </authorList>
    </citation>
    <scope>NUCLEOTIDE SEQUENCE [LARGE SCALE GENOMIC DNA]</scope>
    <source>
        <strain evidence="3 4">CC-BB4</strain>
    </source>
</reference>
<dbReference type="SUPFAM" id="SSF53850">
    <property type="entry name" value="Periplasmic binding protein-like II"/>
    <property type="match status" value="1"/>
</dbReference>
<sequence length="327" mass="33539">MLKRIAKLTGAIAVASVLAGTAQAETFPDHPVRIVVGFAAGGASDVAARVIANAMSSSLGQQVVIDNRPGASTSIAGDIVAKSPPDGYTLFQAGNANAVNAISTPKPPFDVLTAFAPVGVAITSPSVLVAHPSTGIKSVKDLIAAAKAKPGEIMYGSSGVSAVSHLAGEVLAYEEKIKLTHVPYKGSSQATTDLLAGRVQIMFAPISTALPFVKDGKLIALATTSPQRDVDLPDVPTLEEAGVKRIDLSIWSGFVAPKGTPADRVAKLGEALQTALKSDDVRKQLAAHGIKPVIGAGPDAFLKHMKDDIEKLQQISAATGMKLGSGE</sequence>